<sequence length="111" mass="12620">MVYQDHLTKFRPIRSKHTVEVAAQLLDIFLMIGAPAILQSDNGTEFTANIISELKDCWPTLVLVHGKPRHPQSQGSVERENGDIKDMLVAWLADNHTQDWVTGINFVQFHK</sequence>
<dbReference type="InterPro" id="IPR001584">
    <property type="entry name" value="Integrase_cat-core"/>
</dbReference>
<organism evidence="2 3">
    <name type="scientific">Littorina saxatilis</name>
    <dbReference type="NCBI Taxonomy" id="31220"/>
    <lineage>
        <taxon>Eukaryota</taxon>
        <taxon>Metazoa</taxon>
        <taxon>Spiralia</taxon>
        <taxon>Lophotrochozoa</taxon>
        <taxon>Mollusca</taxon>
        <taxon>Gastropoda</taxon>
        <taxon>Caenogastropoda</taxon>
        <taxon>Littorinimorpha</taxon>
        <taxon>Littorinoidea</taxon>
        <taxon>Littorinidae</taxon>
        <taxon>Littorina</taxon>
    </lineage>
</organism>
<name>A0AAN9BT74_9CAEN</name>
<evidence type="ECO:0000313" key="3">
    <source>
        <dbReference type="Proteomes" id="UP001374579"/>
    </source>
</evidence>
<proteinExistence type="predicted"/>
<dbReference type="InterPro" id="IPR050951">
    <property type="entry name" value="Retrovirus_Pol_polyprotein"/>
</dbReference>
<dbReference type="InterPro" id="IPR012337">
    <property type="entry name" value="RNaseH-like_sf"/>
</dbReference>
<keyword evidence="3" id="KW-1185">Reference proteome</keyword>
<evidence type="ECO:0000313" key="2">
    <source>
        <dbReference type="EMBL" id="KAK7110775.1"/>
    </source>
</evidence>
<dbReference type="PANTHER" id="PTHR37984:SF15">
    <property type="entry name" value="INTEGRASE CATALYTIC DOMAIN-CONTAINING PROTEIN"/>
    <property type="match status" value="1"/>
</dbReference>
<accession>A0AAN9BT74</accession>
<comment type="caution">
    <text evidence="2">The sequence shown here is derived from an EMBL/GenBank/DDBJ whole genome shotgun (WGS) entry which is preliminary data.</text>
</comment>
<dbReference type="AlphaFoldDB" id="A0AAN9BT74"/>
<dbReference type="PANTHER" id="PTHR37984">
    <property type="entry name" value="PROTEIN CBG26694"/>
    <property type="match status" value="1"/>
</dbReference>
<gene>
    <name evidence="2" type="ORF">V1264_014597</name>
</gene>
<protein>
    <recommendedName>
        <fullName evidence="1">Integrase catalytic domain-containing protein</fullName>
    </recommendedName>
</protein>
<dbReference type="InterPro" id="IPR036397">
    <property type="entry name" value="RNaseH_sf"/>
</dbReference>
<dbReference type="SUPFAM" id="SSF53098">
    <property type="entry name" value="Ribonuclease H-like"/>
    <property type="match status" value="1"/>
</dbReference>
<dbReference type="Proteomes" id="UP001374579">
    <property type="component" value="Unassembled WGS sequence"/>
</dbReference>
<dbReference type="GO" id="GO:0003676">
    <property type="term" value="F:nucleic acid binding"/>
    <property type="evidence" value="ECO:0007669"/>
    <property type="project" value="InterPro"/>
</dbReference>
<dbReference type="EMBL" id="JBAMIC010000003">
    <property type="protein sequence ID" value="KAK7110775.1"/>
    <property type="molecule type" value="Genomic_DNA"/>
</dbReference>
<feature type="domain" description="Integrase catalytic" evidence="1">
    <location>
        <begin position="1"/>
        <end position="111"/>
    </location>
</feature>
<reference evidence="2 3" key="1">
    <citation type="submission" date="2024-02" db="EMBL/GenBank/DDBJ databases">
        <title>Chromosome-scale genome assembly of the rough periwinkle Littorina saxatilis.</title>
        <authorList>
            <person name="De Jode A."/>
            <person name="Faria R."/>
            <person name="Formenti G."/>
            <person name="Sims Y."/>
            <person name="Smith T.P."/>
            <person name="Tracey A."/>
            <person name="Wood J.M.D."/>
            <person name="Zagrodzka Z.B."/>
            <person name="Johannesson K."/>
            <person name="Butlin R.K."/>
            <person name="Leder E.H."/>
        </authorList>
    </citation>
    <scope>NUCLEOTIDE SEQUENCE [LARGE SCALE GENOMIC DNA]</scope>
    <source>
        <strain evidence="2">Snail1</strain>
        <tissue evidence="2">Muscle</tissue>
    </source>
</reference>
<dbReference type="Gene3D" id="3.30.420.10">
    <property type="entry name" value="Ribonuclease H-like superfamily/Ribonuclease H"/>
    <property type="match status" value="1"/>
</dbReference>
<evidence type="ECO:0000259" key="1">
    <source>
        <dbReference type="PROSITE" id="PS50994"/>
    </source>
</evidence>
<dbReference type="GO" id="GO:0015074">
    <property type="term" value="P:DNA integration"/>
    <property type="evidence" value="ECO:0007669"/>
    <property type="project" value="InterPro"/>
</dbReference>
<dbReference type="PROSITE" id="PS50994">
    <property type="entry name" value="INTEGRASE"/>
    <property type="match status" value="1"/>
</dbReference>